<gene>
    <name evidence="1" type="ORF">AC578_4575</name>
</gene>
<keyword evidence="2" id="KW-1185">Reference proteome</keyword>
<name>A0A139H464_9PEZI</name>
<dbReference type="Proteomes" id="UP000070133">
    <property type="component" value="Unassembled WGS sequence"/>
</dbReference>
<dbReference type="EMBL" id="LFZN01000147">
    <property type="protein sequence ID" value="KXS97280.1"/>
    <property type="molecule type" value="Genomic_DNA"/>
</dbReference>
<evidence type="ECO:0000313" key="1">
    <source>
        <dbReference type="EMBL" id="KXS97280.1"/>
    </source>
</evidence>
<dbReference type="AlphaFoldDB" id="A0A139H464"/>
<sequence>MVISSVPVTSLAVHQSCGLCRKTGQKKHHVTRPAFSIRSSSDRGFTLGELADRLGAAKHDDRHRKCLNITYMCKTILTLDESDPIMIKRRQGAVTRMRNDLERKEIMRPENRLLGRGQ</sequence>
<organism evidence="1 2">
    <name type="scientific">Pseudocercospora eumusae</name>
    <dbReference type="NCBI Taxonomy" id="321146"/>
    <lineage>
        <taxon>Eukaryota</taxon>
        <taxon>Fungi</taxon>
        <taxon>Dikarya</taxon>
        <taxon>Ascomycota</taxon>
        <taxon>Pezizomycotina</taxon>
        <taxon>Dothideomycetes</taxon>
        <taxon>Dothideomycetidae</taxon>
        <taxon>Mycosphaerellales</taxon>
        <taxon>Mycosphaerellaceae</taxon>
        <taxon>Pseudocercospora</taxon>
    </lineage>
</organism>
<accession>A0A139H464</accession>
<comment type="caution">
    <text evidence="1">The sequence shown here is derived from an EMBL/GenBank/DDBJ whole genome shotgun (WGS) entry which is preliminary data.</text>
</comment>
<protein>
    <submittedName>
        <fullName evidence="1">Uncharacterized protein</fullName>
    </submittedName>
</protein>
<proteinExistence type="predicted"/>
<reference evidence="1 2" key="1">
    <citation type="submission" date="2015-07" db="EMBL/GenBank/DDBJ databases">
        <title>Comparative genomics of the Sigatoka disease complex on banana suggests a link between parallel evolutionary changes in Pseudocercospora fijiensis and Pseudocercospora eumusae and increased virulence on the banana host.</title>
        <authorList>
            <person name="Chang T.-C."/>
            <person name="Salvucci A."/>
            <person name="Crous P.W."/>
            <person name="Stergiopoulos I."/>
        </authorList>
    </citation>
    <scope>NUCLEOTIDE SEQUENCE [LARGE SCALE GENOMIC DNA]</scope>
    <source>
        <strain evidence="1 2">CBS 114824</strain>
    </source>
</reference>
<dbReference type="OrthoDB" id="10621952at2759"/>
<evidence type="ECO:0000313" key="2">
    <source>
        <dbReference type="Proteomes" id="UP000070133"/>
    </source>
</evidence>